<feature type="non-terminal residue" evidence="1">
    <location>
        <position position="131"/>
    </location>
</feature>
<reference evidence="1" key="1">
    <citation type="submission" date="2021-06" db="EMBL/GenBank/DDBJ databases">
        <authorList>
            <person name="Kallberg Y."/>
            <person name="Tangrot J."/>
            <person name="Rosling A."/>
        </authorList>
    </citation>
    <scope>NUCLEOTIDE SEQUENCE</scope>
    <source>
        <strain evidence="1">28 12/20/2015</strain>
    </source>
</reference>
<organism evidence="1 2">
    <name type="scientific">Cetraspora pellucida</name>
    <dbReference type="NCBI Taxonomy" id="1433469"/>
    <lineage>
        <taxon>Eukaryota</taxon>
        <taxon>Fungi</taxon>
        <taxon>Fungi incertae sedis</taxon>
        <taxon>Mucoromycota</taxon>
        <taxon>Glomeromycotina</taxon>
        <taxon>Glomeromycetes</taxon>
        <taxon>Diversisporales</taxon>
        <taxon>Gigasporaceae</taxon>
        <taxon>Cetraspora</taxon>
    </lineage>
</organism>
<name>A0ACA9RGU7_9GLOM</name>
<dbReference type="EMBL" id="CAJVPW010070266">
    <property type="protein sequence ID" value="CAG8792193.1"/>
    <property type="molecule type" value="Genomic_DNA"/>
</dbReference>
<dbReference type="Proteomes" id="UP000789366">
    <property type="component" value="Unassembled WGS sequence"/>
</dbReference>
<gene>
    <name evidence="1" type="ORF">SPELUC_LOCUS17336</name>
</gene>
<accession>A0ACA9RGU7</accession>
<evidence type="ECO:0000313" key="1">
    <source>
        <dbReference type="EMBL" id="CAG8792193.1"/>
    </source>
</evidence>
<evidence type="ECO:0000313" key="2">
    <source>
        <dbReference type="Proteomes" id="UP000789366"/>
    </source>
</evidence>
<protein>
    <submittedName>
        <fullName evidence="1">3701_t:CDS:1</fullName>
    </submittedName>
</protein>
<sequence length="131" mass="15567">SDFDEYIPDNYQPKKKKTKTTKIKRKNNKKNNQKLVKKQKNITKQITRLKEIVDLFDNQKDFRNWSSDTKRNILEREKIQDSINDSAENDIMKIQIEDKKNNNNENISKRVVIINPGEFTYGGISFKNCNK</sequence>
<comment type="caution">
    <text evidence="1">The sequence shown here is derived from an EMBL/GenBank/DDBJ whole genome shotgun (WGS) entry which is preliminary data.</text>
</comment>
<keyword evidence="2" id="KW-1185">Reference proteome</keyword>
<proteinExistence type="predicted"/>
<feature type="non-terminal residue" evidence="1">
    <location>
        <position position="1"/>
    </location>
</feature>